<dbReference type="Proteomes" id="UP000724874">
    <property type="component" value="Unassembled WGS sequence"/>
</dbReference>
<gene>
    <name evidence="2" type="ORF">CPB84DRAFT_1765730</name>
</gene>
<dbReference type="AlphaFoldDB" id="A0A9P5NYN2"/>
<sequence length="255" mass="27990">MSQPTNYTQGYSRSTLSSHASRTVASDASFLVPYIKPTDKILDVGCGPGTITVGSVIGIDISDSVLKVASELVQKLQSENKLKGPVSLQQADLLRGLPFEDDTFDIVYARTLKEMRRVLKPGGIVATRDAAAQHFFPKSLDLENLLTKNMIKGIGLEEWPGPTMVALYRQVGFDVDGGKVKVGSGTSCHADAESRHWWADGLSGRLQKGDPFRASWIEAGIEEKTIDECVARLKEWAETQDAWYGMLQSEIVAWK</sequence>
<dbReference type="CDD" id="cd02440">
    <property type="entry name" value="AdoMet_MTases"/>
    <property type="match status" value="1"/>
</dbReference>
<dbReference type="Pfam" id="PF13847">
    <property type="entry name" value="Methyltransf_31"/>
    <property type="match status" value="1"/>
</dbReference>
<comment type="caution">
    <text evidence="2">The sequence shown here is derived from an EMBL/GenBank/DDBJ whole genome shotgun (WGS) entry which is preliminary data.</text>
</comment>
<organism evidence="2 3">
    <name type="scientific">Gymnopilus junonius</name>
    <name type="common">Spectacular rustgill mushroom</name>
    <name type="synonym">Gymnopilus spectabilis subsp. junonius</name>
    <dbReference type="NCBI Taxonomy" id="109634"/>
    <lineage>
        <taxon>Eukaryota</taxon>
        <taxon>Fungi</taxon>
        <taxon>Dikarya</taxon>
        <taxon>Basidiomycota</taxon>
        <taxon>Agaricomycotina</taxon>
        <taxon>Agaricomycetes</taxon>
        <taxon>Agaricomycetidae</taxon>
        <taxon>Agaricales</taxon>
        <taxon>Agaricineae</taxon>
        <taxon>Hymenogastraceae</taxon>
        <taxon>Gymnopilus</taxon>
    </lineage>
</organism>
<dbReference type="GO" id="GO:0032259">
    <property type="term" value="P:methylation"/>
    <property type="evidence" value="ECO:0007669"/>
    <property type="project" value="UniProtKB-KW"/>
</dbReference>
<dbReference type="InterPro" id="IPR050508">
    <property type="entry name" value="Methyltransf_Superfamily"/>
</dbReference>
<dbReference type="PANTHER" id="PTHR42912:SF93">
    <property type="entry name" value="N6-ADENOSINE-METHYLTRANSFERASE TMT1A"/>
    <property type="match status" value="1"/>
</dbReference>
<keyword evidence="2" id="KW-0808">Transferase</keyword>
<dbReference type="InterPro" id="IPR025714">
    <property type="entry name" value="Methyltranfer_dom"/>
</dbReference>
<evidence type="ECO:0000259" key="1">
    <source>
        <dbReference type="Pfam" id="PF13847"/>
    </source>
</evidence>
<feature type="domain" description="Methyltransferase" evidence="1">
    <location>
        <begin position="36"/>
        <end position="148"/>
    </location>
</feature>
<evidence type="ECO:0000313" key="2">
    <source>
        <dbReference type="EMBL" id="KAF8909275.1"/>
    </source>
</evidence>
<keyword evidence="3" id="KW-1185">Reference proteome</keyword>
<dbReference type="OrthoDB" id="10017101at2759"/>
<name>A0A9P5NYN2_GYMJU</name>
<reference evidence="2" key="1">
    <citation type="submission" date="2020-11" db="EMBL/GenBank/DDBJ databases">
        <authorList>
            <consortium name="DOE Joint Genome Institute"/>
            <person name="Ahrendt S."/>
            <person name="Riley R."/>
            <person name="Andreopoulos W."/>
            <person name="LaButti K."/>
            <person name="Pangilinan J."/>
            <person name="Ruiz-duenas F.J."/>
            <person name="Barrasa J.M."/>
            <person name="Sanchez-Garcia M."/>
            <person name="Camarero S."/>
            <person name="Miyauchi S."/>
            <person name="Serrano A."/>
            <person name="Linde D."/>
            <person name="Babiker R."/>
            <person name="Drula E."/>
            <person name="Ayuso-Fernandez I."/>
            <person name="Pacheco R."/>
            <person name="Padilla G."/>
            <person name="Ferreira P."/>
            <person name="Barriuso J."/>
            <person name="Kellner H."/>
            <person name="Castanera R."/>
            <person name="Alfaro M."/>
            <person name="Ramirez L."/>
            <person name="Pisabarro A.G."/>
            <person name="Kuo A."/>
            <person name="Tritt A."/>
            <person name="Lipzen A."/>
            <person name="He G."/>
            <person name="Yan M."/>
            <person name="Ng V."/>
            <person name="Cullen D."/>
            <person name="Martin F."/>
            <person name="Rosso M.-N."/>
            <person name="Henrissat B."/>
            <person name="Hibbett D."/>
            <person name="Martinez A.T."/>
            <person name="Grigoriev I.V."/>
        </authorList>
    </citation>
    <scope>NUCLEOTIDE SEQUENCE</scope>
    <source>
        <strain evidence="2">AH 44721</strain>
    </source>
</reference>
<dbReference type="InterPro" id="IPR029063">
    <property type="entry name" value="SAM-dependent_MTases_sf"/>
</dbReference>
<dbReference type="GO" id="GO:0008168">
    <property type="term" value="F:methyltransferase activity"/>
    <property type="evidence" value="ECO:0007669"/>
    <property type="project" value="UniProtKB-KW"/>
</dbReference>
<accession>A0A9P5NYN2</accession>
<dbReference type="EMBL" id="JADNYJ010000009">
    <property type="protein sequence ID" value="KAF8909275.1"/>
    <property type="molecule type" value="Genomic_DNA"/>
</dbReference>
<dbReference type="PANTHER" id="PTHR42912">
    <property type="entry name" value="METHYLTRANSFERASE"/>
    <property type="match status" value="1"/>
</dbReference>
<dbReference type="Gene3D" id="3.40.50.150">
    <property type="entry name" value="Vaccinia Virus protein VP39"/>
    <property type="match status" value="1"/>
</dbReference>
<dbReference type="SUPFAM" id="SSF53335">
    <property type="entry name" value="S-adenosyl-L-methionine-dependent methyltransferases"/>
    <property type="match status" value="1"/>
</dbReference>
<keyword evidence="2" id="KW-0489">Methyltransferase</keyword>
<protein>
    <submittedName>
        <fullName evidence="2">S-adenosyl-L-methionine-dependent methyltransferase</fullName>
    </submittedName>
</protein>
<proteinExistence type="predicted"/>
<evidence type="ECO:0000313" key="3">
    <source>
        <dbReference type="Proteomes" id="UP000724874"/>
    </source>
</evidence>